<dbReference type="InterPro" id="IPR005770">
    <property type="entry name" value="PhnD"/>
</dbReference>
<reference evidence="5" key="1">
    <citation type="journal article" date="2019" name="Int. J. Syst. Evol. Microbiol.">
        <title>The Global Catalogue of Microorganisms (GCM) 10K type strain sequencing project: providing services to taxonomists for standard genome sequencing and annotation.</title>
        <authorList>
            <consortium name="The Broad Institute Genomics Platform"/>
            <consortium name="The Broad Institute Genome Sequencing Center for Infectious Disease"/>
            <person name="Wu L."/>
            <person name="Ma J."/>
        </authorList>
    </citation>
    <scope>NUCLEOTIDE SEQUENCE [LARGE SCALE GENOMIC DNA]</scope>
    <source>
        <strain evidence="5">CGMCC 1.16855</strain>
    </source>
</reference>
<dbReference type="PANTHER" id="PTHR35841:SF1">
    <property type="entry name" value="PHOSPHONATES-BINDING PERIPLASMIC PROTEIN"/>
    <property type="match status" value="1"/>
</dbReference>
<gene>
    <name evidence="4" type="primary">phnD</name>
    <name evidence="4" type="ORF">ACFOD3_09075</name>
</gene>
<evidence type="ECO:0000313" key="4">
    <source>
        <dbReference type="EMBL" id="MFC3000045.1"/>
    </source>
</evidence>
<keyword evidence="5" id="KW-1185">Reference proteome</keyword>
<dbReference type="SUPFAM" id="SSF53850">
    <property type="entry name" value="Periplasmic binding protein-like II"/>
    <property type="match status" value="1"/>
</dbReference>
<feature type="signal peptide" evidence="3">
    <location>
        <begin position="1"/>
        <end position="27"/>
    </location>
</feature>
<sequence>MSRYCRGTVTEALAPMLIRRRSLIAAAAILPPLAPLAARAQAPAMPAKGRRPWADQLPQIRIGILGGENEADRIGRYGAYGRLIEETFGVPVRLFQASDYSGVVQAFAGKHIEMASMSPAAYAASWMESNGNVEPILVTQEADRSTSYIAVMYTRADSGITSLEQMRGKTMAWADPNSASGYLIPRAELRAAGINPEQFFGRTGFAGGHEQAIVAVMGRQFDAGVTWASGVGDPAEGFSRGMLRATAEKGLLNMRDLRIIWQSRPIKNGPIVVRKDTPDGFKADITAFHLALPAAHPEIHRAVERGNVIGWVPTQHSEYEVFVTMRQEEAAQRRRRN</sequence>
<evidence type="ECO:0000256" key="3">
    <source>
        <dbReference type="SAM" id="SignalP"/>
    </source>
</evidence>
<dbReference type="Pfam" id="PF12974">
    <property type="entry name" value="Phosphonate-bd"/>
    <property type="match status" value="1"/>
</dbReference>
<dbReference type="PANTHER" id="PTHR35841">
    <property type="entry name" value="PHOSPHONATES-BINDING PERIPLASMIC PROTEIN"/>
    <property type="match status" value="1"/>
</dbReference>
<comment type="similarity">
    <text evidence="1">Belongs to the phosphate/phosphite/phosphonate binding protein family.</text>
</comment>
<dbReference type="EMBL" id="JBHRSB010000002">
    <property type="protein sequence ID" value="MFC3000045.1"/>
    <property type="molecule type" value="Genomic_DNA"/>
</dbReference>
<feature type="chain" id="PRO_5045926615" evidence="3">
    <location>
        <begin position="28"/>
        <end position="337"/>
    </location>
</feature>
<comment type="caution">
    <text evidence="4">The sequence shown here is derived from an EMBL/GenBank/DDBJ whole genome shotgun (WGS) entry which is preliminary data.</text>
</comment>
<dbReference type="Gene3D" id="3.40.190.10">
    <property type="entry name" value="Periplasmic binding protein-like II"/>
    <property type="match status" value="2"/>
</dbReference>
<name>A0ABV7BVG3_9PROT</name>
<evidence type="ECO:0000256" key="1">
    <source>
        <dbReference type="ARBA" id="ARBA00007162"/>
    </source>
</evidence>
<proteinExistence type="inferred from homology"/>
<keyword evidence="2 3" id="KW-0732">Signal</keyword>
<dbReference type="NCBIfam" id="TIGR01098">
    <property type="entry name" value="3A0109s03R"/>
    <property type="match status" value="1"/>
</dbReference>
<accession>A0ABV7BVG3</accession>
<evidence type="ECO:0000256" key="2">
    <source>
        <dbReference type="ARBA" id="ARBA00022729"/>
    </source>
</evidence>
<dbReference type="Proteomes" id="UP001595420">
    <property type="component" value="Unassembled WGS sequence"/>
</dbReference>
<organism evidence="4 5">
    <name type="scientific">Falsiroseomonas tokyonensis</name>
    <dbReference type="NCBI Taxonomy" id="430521"/>
    <lineage>
        <taxon>Bacteria</taxon>
        <taxon>Pseudomonadati</taxon>
        <taxon>Pseudomonadota</taxon>
        <taxon>Alphaproteobacteria</taxon>
        <taxon>Acetobacterales</taxon>
        <taxon>Roseomonadaceae</taxon>
        <taxon>Falsiroseomonas</taxon>
    </lineage>
</organism>
<evidence type="ECO:0000313" key="5">
    <source>
        <dbReference type="Proteomes" id="UP001595420"/>
    </source>
</evidence>
<dbReference type="RefSeq" id="WP_343215188.1">
    <property type="nucleotide sequence ID" value="NZ_JAFNJS010000002.1"/>
</dbReference>
<protein>
    <submittedName>
        <fullName evidence="4">Phosphate/phosphite/phosphonate ABC transporter substrate-binding protein</fullName>
    </submittedName>
</protein>
<dbReference type="CDD" id="cd01071">
    <property type="entry name" value="PBP2_PhnD_like"/>
    <property type="match status" value="1"/>
</dbReference>